<evidence type="ECO:0000313" key="1">
    <source>
        <dbReference type="EMBL" id="SMF06086.1"/>
    </source>
</evidence>
<dbReference type="AlphaFoldDB" id="A0A1Y6BEI2"/>
<dbReference type="RefSeq" id="WP_085275321.1">
    <property type="nucleotide sequence ID" value="NZ_FXAG01000004.1"/>
</dbReference>
<dbReference type="EMBL" id="FXAG01000004">
    <property type="protein sequence ID" value="SMF06086.1"/>
    <property type="molecule type" value="Genomic_DNA"/>
</dbReference>
<protein>
    <submittedName>
        <fullName evidence="1">Uncharacterized protein</fullName>
    </submittedName>
</protein>
<name>A0A1Y6BEI2_9NEIS</name>
<organism evidence="1 2">
    <name type="scientific">Pseudogulbenkiania subflava DSM 22618</name>
    <dbReference type="NCBI Taxonomy" id="1123014"/>
    <lineage>
        <taxon>Bacteria</taxon>
        <taxon>Pseudomonadati</taxon>
        <taxon>Pseudomonadota</taxon>
        <taxon>Betaproteobacteria</taxon>
        <taxon>Neisseriales</taxon>
        <taxon>Chromobacteriaceae</taxon>
        <taxon>Pseudogulbenkiania</taxon>
    </lineage>
</organism>
<reference evidence="2" key="1">
    <citation type="submission" date="2017-04" db="EMBL/GenBank/DDBJ databases">
        <authorList>
            <person name="Varghese N."/>
            <person name="Submissions S."/>
        </authorList>
    </citation>
    <scope>NUCLEOTIDE SEQUENCE [LARGE SCALE GENOMIC DNA]</scope>
    <source>
        <strain evidence="2">DSM 22618</strain>
    </source>
</reference>
<accession>A0A1Y6BEI2</accession>
<dbReference type="Proteomes" id="UP000192920">
    <property type="component" value="Unassembled WGS sequence"/>
</dbReference>
<sequence>MLKRLLDLLLSPRHGSAKPRRQLQAELERVVEMVEPRLRLVTGYPRVLLRGMARTLDFAEQLTQDLPEVLELSWRGFTSDRRLGMFFSSPASLLDLLHTSSELDAFFARPGNGDVAFCLLIMQRSDNQRLGMVSQNGEVVAEVPQLVVSFDNHRLTLPSATLDEFVPRLAERGVERLTGVIARRLRDKEAQRVELESELLRVELKLKTLRAPGQLVVDAMADQGPALPDSPLALQSRFEAARTDLAARKAELTLDGKLREVRQILEHPSDYFSSRSVTLNLDRMGVLQPDDESGNGHPICFEEVLLGETPPVRRVVVPARVTRQAIRELEENFGTG</sequence>
<dbReference type="STRING" id="1123014.SAMN02745746_00987"/>
<gene>
    <name evidence="1" type="ORF">SAMN02745746_00987</name>
</gene>
<proteinExistence type="predicted"/>
<keyword evidence="2" id="KW-1185">Reference proteome</keyword>
<evidence type="ECO:0000313" key="2">
    <source>
        <dbReference type="Proteomes" id="UP000192920"/>
    </source>
</evidence>